<gene>
    <name evidence="5" type="ORF">P857_397</name>
</gene>
<comment type="subcellular location">
    <subcellularLocation>
        <location evidence="1">Membrane</location>
        <topology evidence="1">Multi-pass membrane protein</topology>
    </subcellularLocation>
</comment>
<keyword evidence="6" id="KW-1185">Reference proteome</keyword>
<dbReference type="STRING" id="1401685.P857_397"/>
<comment type="caution">
    <text evidence="5">The sequence shown here is derived from an EMBL/GenBank/DDBJ whole genome shotgun (WGS) entry which is preliminary data.</text>
</comment>
<keyword evidence="2 4" id="KW-0812">Transmembrane</keyword>
<protein>
    <submittedName>
        <fullName evidence="5">Membrane protein</fullName>
    </submittedName>
</protein>
<keyword evidence="4" id="KW-1133">Transmembrane helix</keyword>
<keyword evidence="3 4" id="KW-0472">Membrane</keyword>
<evidence type="ECO:0000313" key="6">
    <source>
        <dbReference type="Proteomes" id="UP000018951"/>
    </source>
</evidence>
<proteinExistence type="predicted"/>
<feature type="transmembrane region" description="Helical" evidence="4">
    <location>
        <begin position="63"/>
        <end position="82"/>
    </location>
</feature>
<dbReference type="EMBL" id="AXCJ01000007">
    <property type="protein sequence ID" value="ETO91273.1"/>
    <property type="molecule type" value="Genomic_DNA"/>
</dbReference>
<dbReference type="GO" id="GO:0016020">
    <property type="term" value="C:membrane"/>
    <property type="evidence" value="ECO:0007669"/>
    <property type="project" value="UniProtKB-SubCell"/>
</dbReference>
<name>W2V1G9_9RICK</name>
<feature type="transmembrane region" description="Helical" evidence="4">
    <location>
        <begin position="133"/>
        <end position="158"/>
    </location>
</feature>
<evidence type="ECO:0000313" key="5">
    <source>
        <dbReference type="EMBL" id="ETO91273.1"/>
    </source>
</evidence>
<reference evidence="5 6" key="1">
    <citation type="journal article" date="2013" name="PLoS ONE">
        <title>Bacterial endosymbiosis in a chordate host: long-term co-evolution and conservation of secondary metabolism.</title>
        <authorList>
            <person name="Kwan J.C."/>
            <person name="Schmidt E.W."/>
        </authorList>
    </citation>
    <scope>NUCLEOTIDE SEQUENCE [LARGE SCALE GENOMIC DNA]</scope>
    <source>
        <strain evidence="6">L6</strain>
    </source>
</reference>
<feature type="transmembrane region" description="Helical" evidence="4">
    <location>
        <begin position="165"/>
        <end position="182"/>
    </location>
</feature>
<dbReference type="Pfam" id="PF00153">
    <property type="entry name" value="Mito_carr"/>
    <property type="match status" value="1"/>
</dbReference>
<dbReference type="InterPro" id="IPR018108">
    <property type="entry name" value="MCP_transmembrane"/>
</dbReference>
<dbReference type="InterPro" id="IPR023395">
    <property type="entry name" value="MCP_dom_sf"/>
</dbReference>
<evidence type="ECO:0000256" key="2">
    <source>
        <dbReference type="ARBA" id="ARBA00022692"/>
    </source>
</evidence>
<dbReference type="AlphaFoldDB" id="W2V1G9"/>
<organism evidence="5 6">
    <name type="scientific">Candidatus Xenolissoclinum pacificiensis L6</name>
    <dbReference type="NCBI Taxonomy" id="1401685"/>
    <lineage>
        <taxon>Bacteria</taxon>
        <taxon>Pseudomonadati</taxon>
        <taxon>Pseudomonadota</taxon>
        <taxon>Alphaproteobacteria</taxon>
        <taxon>Rickettsiales</taxon>
        <taxon>Anaplasmataceae</taxon>
        <taxon>Candidatus Xenolissoclinum</taxon>
    </lineage>
</organism>
<feature type="transmembrane region" description="Helical" evidence="4">
    <location>
        <begin position="94"/>
        <end position="113"/>
    </location>
</feature>
<dbReference type="PROSITE" id="PS50920">
    <property type="entry name" value="SOLCAR"/>
    <property type="match status" value="2"/>
</dbReference>
<feature type="transmembrane region" description="Helical" evidence="4">
    <location>
        <begin position="6"/>
        <end position="28"/>
    </location>
</feature>
<sequence>MLGEALLQGIFFGVVGSIAAIILSPVQFLKIMRQELGESYTHIISHYLSKGGVRIFFRGTLPYAMMNFMSSLAFGLSEYLYYYIFKSLIQNIPFIILIRSTIGGFIETVLSIYSEVQEIERNKGELIVTKSSISVQFLPILLRNSFFWCSTVLTVLIVEIYKLSFLNGIFLGMLLGMIFSFITLPFDVIATNICGASHHANLLSRFKFILKEKSIYALFTGFWMRSIQISCYTAFTVLSVMLIDFIFHRY</sequence>
<accession>W2V1G9</accession>
<evidence type="ECO:0000256" key="1">
    <source>
        <dbReference type="ARBA" id="ARBA00004141"/>
    </source>
</evidence>
<dbReference type="SUPFAM" id="SSF103506">
    <property type="entry name" value="Mitochondrial carrier"/>
    <property type="match status" value="1"/>
</dbReference>
<evidence type="ECO:0000256" key="4">
    <source>
        <dbReference type="SAM" id="Phobius"/>
    </source>
</evidence>
<dbReference type="Gene3D" id="1.50.40.10">
    <property type="entry name" value="Mitochondrial carrier domain"/>
    <property type="match status" value="1"/>
</dbReference>
<evidence type="ECO:0000256" key="3">
    <source>
        <dbReference type="ARBA" id="ARBA00023136"/>
    </source>
</evidence>
<dbReference type="Proteomes" id="UP000018951">
    <property type="component" value="Unassembled WGS sequence"/>
</dbReference>
<feature type="transmembrane region" description="Helical" evidence="4">
    <location>
        <begin position="227"/>
        <end position="247"/>
    </location>
</feature>